<dbReference type="GO" id="GO:0008270">
    <property type="term" value="F:zinc ion binding"/>
    <property type="evidence" value="ECO:0007669"/>
    <property type="project" value="UniProtKB-KW"/>
</dbReference>
<dbReference type="Proteomes" id="UP000800200">
    <property type="component" value="Unassembled WGS sequence"/>
</dbReference>
<keyword evidence="3" id="KW-0863">Zinc-finger</keyword>
<evidence type="ECO:0000256" key="3">
    <source>
        <dbReference type="ARBA" id="ARBA00022771"/>
    </source>
</evidence>
<feature type="non-terminal residue" evidence="6">
    <location>
        <position position="1"/>
    </location>
</feature>
<keyword evidence="2" id="KW-0479">Metal-binding</keyword>
<evidence type="ECO:0000256" key="5">
    <source>
        <dbReference type="ARBA" id="ARBA00023242"/>
    </source>
</evidence>
<accession>A0A6A6DFQ9</accession>
<dbReference type="PANTHER" id="PTHR46481:SF10">
    <property type="entry name" value="ZINC FINGER BED DOMAIN-CONTAINING PROTEIN 39"/>
    <property type="match status" value="1"/>
</dbReference>
<organism evidence="6 7">
    <name type="scientific">Zopfia rhizophila CBS 207.26</name>
    <dbReference type="NCBI Taxonomy" id="1314779"/>
    <lineage>
        <taxon>Eukaryota</taxon>
        <taxon>Fungi</taxon>
        <taxon>Dikarya</taxon>
        <taxon>Ascomycota</taxon>
        <taxon>Pezizomycotina</taxon>
        <taxon>Dothideomycetes</taxon>
        <taxon>Dothideomycetes incertae sedis</taxon>
        <taxon>Zopfiaceae</taxon>
        <taxon>Zopfia</taxon>
    </lineage>
</organism>
<dbReference type="InterPro" id="IPR052035">
    <property type="entry name" value="ZnF_BED_domain_contain"/>
</dbReference>
<dbReference type="OrthoDB" id="3942700at2759"/>
<proteinExistence type="predicted"/>
<evidence type="ECO:0000256" key="2">
    <source>
        <dbReference type="ARBA" id="ARBA00022723"/>
    </source>
</evidence>
<dbReference type="GO" id="GO:0005634">
    <property type="term" value="C:nucleus"/>
    <property type="evidence" value="ECO:0007669"/>
    <property type="project" value="UniProtKB-SubCell"/>
</dbReference>
<keyword evidence="7" id="KW-1185">Reference proteome</keyword>
<comment type="subcellular location">
    <subcellularLocation>
        <location evidence="1">Nucleus</location>
    </subcellularLocation>
</comment>
<keyword evidence="5" id="KW-0539">Nucleus</keyword>
<reference evidence="6" key="1">
    <citation type="journal article" date="2020" name="Stud. Mycol.">
        <title>101 Dothideomycetes genomes: a test case for predicting lifestyles and emergence of pathogens.</title>
        <authorList>
            <person name="Haridas S."/>
            <person name="Albert R."/>
            <person name="Binder M."/>
            <person name="Bloem J."/>
            <person name="Labutti K."/>
            <person name="Salamov A."/>
            <person name="Andreopoulos B."/>
            <person name="Baker S."/>
            <person name="Barry K."/>
            <person name="Bills G."/>
            <person name="Bluhm B."/>
            <person name="Cannon C."/>
            <person name="Castanera R."/>
            <person name="Culley D."/>
            <person name="Daum C."/>
            <person name="Ezra D."/>
            <person name="Gonzalez J."/>
            <person name="Henrissat B."/>
            <person name="Kuo A."/>
            <person name="Liang C."/>
            <person name="Lipzen A."/>
            <person name="Lutzoni F."/>
            <person name="Magnuson J."/>
            <person name="Mondo S."/>
            <person name="Nolan M."/>
            <person name="Ohm R."/>
            <person name="Pangilinan J."/>
            <person name="Park H.-J."/>
            <person name="Ramirez L."/>
            <person name="Alfaro M."/>
            <person name="Sun H."/>
            <person name="Tritt A."/>
            <person name="Yoshinaga Y."/>
            <person name="Zwiers L.-H."/>
            <person name="Turgeon B."/>
            <person name="Goodwin S."/>
            <person name="Spatafora J."/>
            <person name="Crous P."/>
            <person name="Grigoriev I."/>
        </authorList>
    </citation>
    <scope>NUCLEOTIDE SEQUENCE</scope>
    <source>
        <strain evidence="6">CBS 207.26</strain>
    </source>
</reference>
<dbReference type="EMBL" id="ML994691">
    <property type="protein sequence ID" value="KAF2177288.1"/>
    <property type="molecule type" value="Genomic_DNA"/>
</dbReference>
<dbReference type="PANTHER" id="PTHR46481">
    <property type="entry name" value="ZINC FINGER BED DOMAIN-CONTAINING PROTEIN 4"/>
    <property type="match status" value="1"/>
</dbReference>
<dbReference type="AlphaFoldDB" id="A0A6A6DFQ9"/>
<sequence>LVLIIVNHNLPHTIVEWPEFHLLMKILNYTLVKRGGPMKNLRFSVRKLIGKTYKVYKNIIKQKLAESLLKIYFTTDIWTSPNKTHYQAITAYFVDKLR</sequence>
<evidence type="ECO:0000313" key="7">
    <source>
        <dbReference type="Proteomes" id="UP000800200"/>
    </source>
</evidence>
<name>A0A6A6DFQ9_9PEZI</name>
<evidence type="ECO:0000313" key="6">
    <source>
        <dbReference type="EMBL" id="KAF2177288.1"/>
    </source>
</evidence>
<evidence type="ECO:0000256" key="4">
    <source>
        <dbReference type="ARBA" id="ARBA00022833"/>
    </source>
</evidence>
<keyword evidence="4" id="KW-0862">Zinc</keyword>
<protein>
    <submittedName>
        <fullName evidence="6">Uncharacterized protein</fullName>
    </submittedName>
</protein>
<evidence type="ECO:0000256" key="1">
    <source>
        <dbReference type="ARBA" id="ARBA00004123"/>
    </source>
</evidence>
<gene>
    <name evidence="6" type="ORF">K469DRAFT_603854</name>
</gene>